<proteinExistence type="predicted"/>
<dbReference type="InterPro" id="IPR002930">
    <property type="entry name" value="GCV_H"/>
</dbReference>
<dbReference type="GO" id="GO:0009249">
    <property type="term" value="P:protein lipoylation"/>
    <property type="evidence" value="ECO:0007669"/>
    <property type="project" value="TreeGrafter"/>
</dbReference>
<gene>
    <name evidence="3" type="primary">gcvH</name>
    <name evidence="3" type="ORF">BN85406520</name>
</gene>
<dbReference type="STRING" id="1318466.BN85406520"/>
<dbReference type="SUPFAM" id="SSF51230">
    <property type="entry name" value="Single hybrid motif"/>
    <property type="match status" value="1"/>
</dbReference>
<dbReference type="PANTHER" id="PTHR11715:SF3">
    <property type="entry name" value="GLYCINE CLEAVAGE SYSTEM H PROTEIN-RELATED"/>
    <property type="match status" value="1"/>
</dbReference>
<evidence type="ECO:0000256" key="1">
    <source>
        <dbReference type="ARBA" id="ARBA00022823"/>
    </source>
</evidence>
<name>U4KKH0_ALTPJ</name>
<keyword evidence="1" id="KW-0450">Lipoyl</keyword>
<dbReference type="RefSeq" id="WP_026658310.1">
    <property type="nucleotide sequence ID" value="NC_022538.1"/>
</dbReference>
<dbReference type="EMBL" id="FO681347">
    <property type="protein sequence ID" value="CCV64229.1"/>
    <property type="molecule type" value="Genomic_DNA"/>
</dbReference>
<dbReference type="OrthoDB" id="9796712at2"/>
<dbReference type="CDD" id="cd06848">
    <property type="entry name" value="GCS_H"/>
    <property type="match status" value="1"/>
</dbReference>
<dbReference type="GO" id="GO:0019464">
    <property type="term" value="P:glycine decarboxylation via glycine cleavage system"/>
    <property type="evidence" value="ECO:0007669"/>
    <property type="project" value="InterPro"/>
</dbReference>
<dbReference type="Gene3D" id="2.40.50.100">
    <property type="match status" value="1"/>
</dbReference>
<organism evidence="3 4">
    <name type="scientific">Alteracholeplasma palmae (strain ATCC 49389 / J233)</name>
    <name type="common">Acholeplasma palmae</name>
    <dbReference type="NCBI Taxonomy" id="1318466"/>
    <lineage>
        <taxon>Bacteria</taxon>
        <taxon>Bacillati</taxon>
        <taxon>Mycoplasmatota</taxon>
        <taxon>Mollicutes</taxon>
        <taxon>Acholeplasmatales</taxon>
        <taxon>Acholeplasmataceae</taxon>
        <taxon>Acholeplasma</taxon>
    </lineage>
</organism>
<evidence type="ECO:0000259" key="2">
    <source>
        <dbReference type="PROSITE" id="PS50968"/>
    </source>
</evidence>
<dbReference type="AlphaFoldDB" id="U4KKH0"/>
<accession>U4KKH0</accession>
<dbReference type="Pfam" id="PF01597">
    <property type="entry name" value="GCV_H"/>
    <property type="match status" value="1"/>
</dbReference>
<dbReference type="GO" id="GO:0005960">
    <property type="term" value="C:glycine cleavage complex"/>
    <property type="evidence" value="ECO:0007669"/>
    <property type="project" value="InterPro"/>
</dbReference>
<keyword evidence="4" id="KW-1185">Reference proteome</keyword>
<dbReference type="Proteomes" id="UP000032740">
    <property type="component" value="Chromosome"/>
</dbReference>
<dbReference type="InterPro" id="IPR033753">
    <property type="entry name" value="GCV_H/Fam206"/>
</dbReference>
<sequence length="123" mass="13800">MKKFHKNHLWIKIEGNTAKVGLTSFKLADIGALNFLDLPEEGTRVLKDEGFGSYESTKTTGTFISPVSGVITKVNKDILDNPSSYDMMASEEAILELSDINLDEVNELLTEEEYEAYLENIEH</sequence>
<dbReference type="InterPro" id="IPR000089">
    <property type="entry name" value="Biotin_lipoyl"/>
</dbReference>
<protein>
    <submittedName>
        <fullName evidence="3">Glycine cleavage system H protein</fullName>
    </submittedName>
</protein>
<dbReference type="PANTHER" id="PTHR11715">
    <property type="entry name" value="GLYCINE CLEAVAGE SYSTEM H PROTEIN"/>
    <property type="match status" value="1"/>
</dbReference>
<dbReference type="GO" id="GO:0005737">
    <property type="term" value="C:cytoplasm"/>
    <property type="evidence" value="ECO:0007669"/>
    <property type="project" value="TreeGrafter"/>
</dbReference>
<dbReference type="KEGG" id="apal:BN85406520"/>
<feature type="domain" description="Lipoyl-binding" evidence="2">
    <location>
        <begin position="17"/>
        <end position="98"/>
    </location>
</feature>
<reference evidence="3 4" key="1">
    <citation type="journal article" date="2013" name="J. Mol. Microbiol. Biotechnol.">
        <title>Analysis of the Complete Genomes of Acholeplasma brassicae , A. palmae and A. laidlawii and Their Comparison to the Obligate Parasites from ' Candidatus Phytoplasma'.</title>
        <authorList>
            <person name="Kube M."/>
            <person name="Siewert C."/>
            <person name="Migdoll A.M."/>
            <person name="Duduk B."/>
            <person name="Holz S."/>
            <person name="Rabus R."/>
            <person name="Seemuller E."/>
            <person name="Mitrovic J."/>
            <person name="Muller I."/>
            <person name="Buttner C."/>
            <person name="Reinhardt R."/>
        </authorList>
    </citation>
    <scope>NUCLEOTIDE SEQUENCE [LARGE SCALE GENOMIC DNA]</scope>
    <source>
        <strain evidence="3 4">J233</strain>
    </source>
</reference>
<dbReference type="HOGENOM" id="CLU_097408_2_2_14"/>
<evidence type="ECO:0000313" key="3">
    <source>
        <dbReference type="EMBL" id="CCV64229.1"/>
    </source>
</evidence>
<dbReference type="PROSITE" id="PS50968">
    <property type="entry name" value="BIOTINYL_LIPOYL"/>
    <property type="match status" value="1"/>
</dbReference>
<evidence type="ECO:0000313" key="4">
    <source>
        <dbReference type="Proteomes" id="UP000032740"/>
    </source>
</evidence>
<dbReference type="InterPro" id="IPR011053">
    <property type="entry name" value="Single_hybrid_motif"/>
</dbReference>